<dbReference type="InterPro" id="IPR029065">
    <property type="entry name" value="Enolase_C-like"/>
</dbReference>
<organism evidence="3 4">
    <name type="scientific">Candidatus Gallibacteroides avistercoris</name>
    <dbReference type="NCBI Taxonomy" id="2840833"/>
    <lineage>
        <taxon>Bacteria</taxon>
        <taxon>Pseudomonadati</taxon>
        <taxon>Bacteroidota</taxon>
        <taxon>Bacteroidia</taxon>
        <taxon>Bacteroidales</taxon>
        <taxon>Bacteroidaceae</taxon>
        <taxon>Bacteroidaceae incertae sedis</taxon>
        <taxon>Candidatus Gallibacteroides</taxon>
    </lineage>
</organism>
<dbReference type="InterPro" id="IPR018110">
    <property type="entry name" value="Mandel_Rmase/mucon_lact_enz_CS"/>
</dbReference>
<proteinExistence type="predicted"/>
<comment type="caution">
    <text evidence="3">The sequence shown here is derived from an EMBL/GenBank/DDBJ whole genome shotgun (WGS) entry which is preliminary data.</text>
</comment>
<dbReference type="InterPro" id="IPR029017">
    <property type="entry name" value="Enolase-like_N"/>
</dbReference>
<dbReference type="SMART" id="SM00922">
    <property type="entry name" value="MR_MLE"/>
    <property type="match status" value="1"/>
</dbReference>
<dbReference type="AlphaFoldDB" id="A0A9D1M6T9"/>
<reference evidence="3" key="2">
    <citation type="journal article" date="2021" name="PeerJ">
        <title>Extensive microbial diversity within the chicken gut microbiome revealed by metagenomics and culture.</title>
        <authorList>
            <person name="Gilroy R."/>
            <person name="Ravi A."/>
            <person name="Getino M."/>
            <person name="Pursley I."/>
            <person name="Horton D.L."/>
            <person name="Alikhan N.F."/>
            <person name="Baker D."/>
            <person name="Gharbi K."/>
            <person name="Hall N."/>
            <person name="Watson M."/>
            <person name="Adriaenssens E.M."/>
            <person name="Foster-Nyarko E."/>
            <person name="Jarju S."/>
            <person name="Secka A."/>
            <person name="Antonio M."/>
            <person name="Oren A."/>
            <person name="Chaudhuri R.R."/>
            <person name="La Ragione R."/>
            <person name="Hildebrand F."/>
            <person name="Pallen M.J."/>
        </authorList>
    </citation>
    <scope>NUCLEOTIDE SEQUENCE</scope>
    <source>
        <strain evidence="3">CHK158-818</strain>
    </source>
</reference>
<dbReference type="PANTHER" id="PTHR48073:SF2">
    <property type="entry name" value="O-SUCCINYLBENZOATE SYNTHASE"/>
    <property type="match status" value="1"/>
</dbReference>
<reference evidence="3" key="1">
    <citation type="submission" date="2020-10" db="EMBL/GenBank/DDBJ databases">
        <authorList>
            <person name="Gilroy R."/>
        </authorList>
    </citation>
    <scope>NUCLEOTIDE SEQUENCE</scope>
    <source>
        <strain evidence="3">CHK158-818</strain>
    </source>
</reference>
<evidence type="ECO:0000259" key="2">
    <source>
        <dbReference type="SMART" id="SM00922"/>
    </source>
</evidence>
<dbReference type="Gene3D" id="3.20.20.120">
    <property type="entry name" value="Enolase-like C-terminal domain"/>
    <property type="match status" value="1"/>
</dbReference>
<accession>A0A9D1M6T9</accession>
<protein>
    <submittedName>
        <fullName evidence="3">O-succinylbenzoate synthase</fullName>
    </submittedName>
</protein>
<name>A0A9D1M6T9_9BACT</name>
<dbReference type="InterPro" id="IPR036849">
    <property type="entry name" value="Enolase-like_C_sf"/>
</dbReference>
<dbReference type="SUPFAM" id="SSF51604">
    <property type="entry name" value="Enolase C-terminal domain-like"/>
    <property type="match status" value="1"/>
</dbReference>
<dbReference type="GO" id="GO:0016854">
    <property type="term" value="F:racemase and epimerase activity"/>
    <property type="evidence" value="ECO:0007669"/>
    <property type="project" value="UniProtKB-ARBA"/>
</dbReference>
<dbReference type="Gene3D" id="3.30.390.10">
    <property type="entry name" value="Enolase-like, N-terminal domain"/>
    <property type="match status" value="1"/>
</dbReference>
<dbReference type="InterPro" id="IPR013342">
    <property type="entry name" value="Mandelate_racemase_C"/>
</dbReference>
<feature type="domain" description="Mandelate racemase/muconate lactonizing enzyme C-terminal" evidence="2">
    <location>
        <begin position="132"/>
        <end position="230"/>
    </location>
</feature>
<dbReference type="PROSITE" id="PS00909">
    <property type="entry name" value="MR_MLE_2"/>
    <property type="match status" value="1"/>
</dbReference>
<evidence type="ECO:0000256" key="1">
    <source>
        <dbReference type="ARBA" id="ARBA00022723"/>
    </source>
</evidence>
<sequence>MALKAAYIPFLLRFKRPGGTSRGVLTEKQTYFIKIYDDSDISRFGLGEAALFKGLSADDRPDYETKLADVCRDIEAYITHPERLREWPSIRFGMESALLDWQGGCSRILYPSAFTRGEGGIHINGLIWMGTEDFMMEQIREKLSHGFRCIKLKIGAIDFDTELSLLKAIRNEFSPQEVELRVDANGAFSPDEALFKLDALSRLSIHSIEQPIRQGAWEQMAELCRKTPLPIALDEELIGVFDPKEKGSLLESIAPQYIILKPALAGGFSGSSEWIRFARERQIGWWVTSALESNIGLNAIAQWCYTLSNLMPQGLGTGQLFTNNIPSPLHIQRDSLWWNISGRWDVSSFVSLV</sequence>
<evidence type="ECO:0000313" key="4">
    <source>
        <dbReference type="Proteomes" id="UP000824112"/>
    </source>
</evidence>
<dbReference type="EMBL" id="DVNA01000060">
    <property type="protein sequence ID" value="HIU54699.1"/>
    <property type="molecule type" value="Genomic_DNA"/>
</dbReference>
<dbReference type="CDD" id="cd03320">
    <property type="entry name" value="OSBS"/>
    <property type="match status" value="1"/>
</dbReference>
<dbReference type="SFLD" id="SFLDG00180">
    <property type="entry name" value="muconate_cycloisomerase"/>
    <property type="match status" value="1"/>
</dbReference>
<keyword evidence="1" id="KW-0479">Metal-binding</keyword>
<evidence type="ECO:0000313" key="3">
    <source>
        <dbReference type="EMBL" id="HIU54699.1"/>
    </source>
</evidence>
<dbReference type="SFLD" id="SFLDF00009">
    <property type="entry name" value="o-succinylbenzoate_synthase"/>
    <property type="match status" value="1"/>
</dbReference>
<dbReference type="GO" id="GO:0046872">
    <property type="term" value="F:metal ion binding"/>
    <property type="evidence" value="ECO:0007669"/>
    <property type="project" value="UniProtKB-KW"/>
</dbReference>
<gene>
    <name evidence="3" type="ORF">IAB03_02695</name>
</gene>
<dbReference type="Proteomes" id="UP000824112">
    <property type="component" value="Unassembled WGS sequence"/>
</dbReference>
<dbReference type="SFLD" id="SFLDS00001">
    <property type="entry name" value="Enolase"/>
    <property type="match status" value="1"/>
</dbReference>
<dbReference type="SUPFAM" id="SSF54826">
    <property type="entry name" value="Enolase N-terminal domain-like"/>
    <property type="match status" value="1"/>
</dbReference>
<dbReference type="PANTHER" id="PTHR48073">
    <property type="entry name" value="O-SUCCINYLBENZOATE SYNTHASE-RELATED"/>
    <property type="match status" value="1"/>
</dbReference>
<dbReference type="Pfam" id="PF13378">
    <property type="entry name" value="MR_MLE_C"/>
    <property type="match status" value="1"/>
</dbReference>
<dbReference type="GO" id="GO:0009063">
    <property type="term" value="P:amino acid catabolic process"/>
    <property type="evidence" value="ECO:0007669"/>
    <property type="project" value="InterPro"/>
</dbReference>